<dbReference type="PANTHER" id="PTHR15410">
    <property type="entry name" value="HIRA-INTERACTING PROTEIN 3"/>
    <property type="match status" value="1"/>
</dbReference>
<organism evidence="2 3">
    <name type="scientific">Salix udensis</name>
    <dbReference type="NCBI Taxonomy" id="889485"/>
    <lineage>
        <taxon>Eukaryota</taxon>
        <taxon>Viridiplantae</taxon>
        <taxon>Streptophyta</taxon>
        <taxon>Embryophyta</taxon>
        <taxon>Tracheophyta</taxon>
        <taxon>Spermatophyta</taxon>
        <taxon>Magnoliopsida</taxon>
        <taxon>eudicotyledons</taxon>
        <taxon>Gunneridae</taxon>
        <taxon>Pentapetalae</taxon>
        <taxon>rosids</taxon>
        <taxon>fabids</taxon>
        <taxon>Malpighiales</taxon>
        <taxon>Salicaceae</taxon>
        <taxon>Saliceae</taxon>
        <taxon>Salix</taxon>
    </lineage>
</organism>
<evidence type="ECO:0008006" key="4">
    <source>
        <dbReference type="Google" id="ProtNLM"/>
    </source>
</evidence>
<comment type="caution">
    <text evidence="2">The sequence shown here is derived from an EMBL/GenBank/DDBJ whole genome shotgun (WGS) entry which is preliminary data.</text>
</comment>
<evidence type="ECO:0000256" key="1">
    <source>
        <dbReference type="SAM" id="MobiDB-lite"/>
    </source>
</evidence>
<reference evidence="2 3" key="1">
    <citation type="journal article" date="2023" name="Int. J. Mol. Sci.">
        <title>De Novo Assembly and Annotation of 11 Diverse Shrub Willow (Salix) Genomes Reveals Novel Gene Organization in Sex-Linked Regions.</title>
        <authorList>
            <person name="Hyden B."/>
            <person name="Feng K."/>
            <person name="Yates T.B."/>
            <person name="Jawdy S."/>
            <person name="Cereghino C."/>
            <person name="Smart L.B."/>
            <person name="Muchero W."/>
        </authorList>
    </citation>
    <scope>NUCLEOTIDE SEQUENCE [LARGE SCALE GENOMIC DNA]</scope>
    <source>
        <tissue evidence="2">Shoot tip</tissue>
    </source>
</reference>
<dbReference type="AlphaFoldDB" id="A0AAD6P190"/>
<dbReference type="GO" id="GO:0005634">
    <property type="term" value="C:nucleus"/>
    <property type="evidence" value="ECO:0007669"/>
    <property type="project" value="TreeGrafter"/>
</dbReference>
<protein>
    <recommendedName>
        <fullName evidence="4">DEK C-terminal domain-containing protein</fullName>
    </recommendedName>
</protein>
<feature type="compositionally biased region" description="Basic and acidic residues" evidence="1">
    <location>
        <begin position="135"/>
        <end position="153"/>
    </location>
</feature>
<evidence type="ECO:0000313" key="3">
    <source>
        <dbReference type="Proteomes" id="UP001162972"/>
    </source>
</evidence>
<feature type="compositionally biased region" description="Basic and acidic residues" evidence="1">
    <location>
        <begin position="105"/>
        <end position="127"/>
    </location>
</feature>
<feature type="region of interest" description="Disordered" evidence="1">
    <location>
        <begin position="83"/>
        <end position="184"/>
    </location>
</feature>
<dbReference type="EMBL" id="JAPFFJ010000013">
    <property type="protein sequence ID" value="KAJ6412679.1"/>
    <property type="molecule type" value="Genomic_DNA"/>
</dbReference>
<dbReference type="InterPro" id="IPR037647">
    <property type="entry name" value="HIRIP3"/>
</dbReference>
<evidence type="ECO:0000313" key="2">
    <source>
        <dbReference type="EMBL" id="KAJ6412679.1"/>
    </source>
</evidence>
<accession>A0AAD6P190</accession>
<gene>
    <name evidence="2" type="ORF">OIU84_005679</name>
</gene>
<keyword evidence="3" id="KW-1185">Reference proteome</keyword>
<name>A0AAD6P190_9ROSI</name>
<dbReference type="Proteomes" id="UP001162972">
    <property type="component" value="Chromosome 5"/>
</dbReference>
<proteinExistence type="predicted"/>
<dbReference type="PANTHER" id="PTHR15410:SF2">
    <property type="entry name" value="HIRA-INTERACTING PROTEIN 3"/>
    <property type="match status" value="1"/>
</dbReference>
<sequence>MAEEMQEQGTEMVIKEMLDIESQVKEAMLSRVSHFKEQADSLTFEGVRRLLEKDLGLDKFALDVHKRFVKQCLLECLDGAVADNASKDSGGTGDKHVGQKTTKSKTKDTQTNEIKAPSDHASKDSGGKHVGSLKEGTESPEKLESENNIKEPSSEEEEKMEDSPVMGLMTGKKTTKSKTKDTQANEIKEVPSEGNIKKAMMKRASYIKANSEEITMAGLRRLLEGDLKLDKFSLDPYKKFISKQLDEVLKSFQVSEPKKKNA</sequence>